<feature type="transmembrane region" description="Helical" evidence="15">
    <location>
        <begin position="393"/>
        <end position="413"/>
    </location>
</feature>
<keyword evidence="8" id="KW-0808">Transferase</keyword>
<feature type="transmembrane region" description="Helical" evidence="15">
    <location>
        <begin position="672"/>
        <end position="691"/>
    </location>
</feature>
<keyword evidence="12 15" id="KW-1133">Transmembrane helix</keyword>
<comment type="similarity">
    <text evidence="4">Belongs to the ALG6/ALG8 glucosyltransferase family.</text>
</comment>
<dbReference type="InterPro" id="IPR004856">
    <property type="entry name" value="Glyco_trans_ALG6/ALG8"/>
</dbReference>
<feature type="transmembrane region" description="Helical" evidence="15">
    <location>
        <begin position="614"/>
        <end position="632"/>
    </location>
</feature>
<keyword evidence="11" id="KW-0735">Signal-anchor</keyword>
<evidence type="ECO:0000313" key="17">
    <source>
        <dbReference type="WBParaSite" id="MBELARI_LOCUS19876"/>
    </source>
</evidence>
<dbReference type="Pfam" id="PF03155">
    <property type="entry name" value="Alg6_Alg8"/>
    <property type="match status" value="1"/>
</dbReference>
<dbReference type="Pfam" id="PF04573">
    <property type="entry name" value="SPC22"/>
    <property type="match status" value="1"/>
</dbReference>
<keyword evidence="10" id="KW-0256">Endoplasmic reticulum</keyword>
<dbReference type="GO" id="GO:0005787">
    <property type="term" value="C:signal peptidase complex"/>
    <property type="evidence" value="ECO:0007669"/>
    <property type="project" value="InterPro"/>
</dbReference>
<dbReference type="GO" id="GO:0006281">
    <property type="term" value="P:DNA repair"/>
    <property type="evidence" value="ECO:0007669"/>
    <property type="project" value="InterPro"/>
</dbReference>
<dbReference type="Pfam" id="PF04493">
    <property type="entry name" value="Endonuclease_5"/>
    <property type="match status" value="1"/>
</dbReference>
<evidence type="ECO:0000256" key="9">
    <source>
        <dbReference type="ARBA" id="ARBA00022692"/>
    </source>
</evidence>
<protein>
    <recommendedName>
        <fullName evidence="6">dolichyl-P-Glc:Glc1Man9GlcNAc2-PP-dolichol alpha-1,3-glucosyltransferase</fullName>
        <ecNumber evidence="6">2.4.1.265</ecNumber>
    </recommendedName>
    <alternativeName>
        <fullName evidence="14">Asparagine-linked glycosylation protein 8 homolog</fullName>
    </alternativeName>
</protein>
<evidence type="ECO:0000256" key="3">
    <source>
        <dbReference type="ARBA" id="ARBA00004922"/>
    </source>
</evidence>
<reference evidence="17" key="1">
    <citation type="submission" date="2024-02" db="UniProtKB">
        <authorList>
            <consortium name="WormBaseParasite"/>
        </authorList>
    </citation>
    <scope>IDENTIFICATION</scope>
</reference>
<feature type="transmembrane region" description="Helical" evidence="15">
    <location>
        <begin position="542"/>
        <end position="561"/>
    </location>
</feature>
<evidence type="ECO:0000256" key="15">
    <source>
        <dbReference type="SAM" id="Phobius"/>
    </source>
</evidence>
<comment type="subcellular location">
    <subcellularLocation>
        <location evidence="1">Endoplasmic reticulum membrane</location>
        <topology evidence="1">Multi-pass membrane protein</topology>
    </subcellularLocation>
    <subcellularLocation>
        <location evidence="2">Endoplasmic reticulum membrane</location>
        <topology evidence="2">Single-pass type II membrane protein</topology>
    </subcellularLocation>
</comment>
<comment type="pathway">
    <text evidence="3">Protein modification; protein glycosylation.</text>
</comment>
<evidence type="ECO:0000256" key="7">
    <source>
        <dbReference type="ARBA" id="ARBA00022676"/>
    </source>
</evidence>
<keyword evidence="16" id="KW-1185">Reference proteome</keyword>
<evidence type="ECO:0000256" key="4">
    <source>
        <dbReference type="ARBA" id="ARBA00008715"/>
    </source>
</evidence>
<evidence type="ECO:0000313" key="16">
    <source>
        <dbReference type="Proteomes" id="UP000887575"/>
    </source>
</evidence>
<evidence type="ECO:0000256" key="8">
    <source>
        <dbReference type="ARBA" id="ARBA00022679"/>
    </source>
</evidence>
<dbReference type="PANTHER" id="PTHR12413">
    <property type="entry name" value="DOLICHYL GLYCOSYLTRANSFERASE"/>
    <property type="match status" value="1"/>
</dbReference>
<evidence type="ECO:0000256" key="12">
    <source>
        <dbReference type="ARBA" id="ARBA00022989"/>
    </source>
</evidence>
<feature type="transmembrane region" description="Helical" evidence="15">
    <location>
        <begin position="425"/>
        <end position="445"/>
    </location>
</feature>
<dbReference type="GO" id="GO:0006465">
    <property type="term" value="P:signal peptide processing"/>
    <property type="evidence" value="ECO:0007669"/>
    <property type="project" value="InterPro"/>
</dbReference>
<dbReference type="GO" id="GO:0006487">
    <property type="term" value="P:protein N-linked glycosylation"/>
    <property type="evidence" value="ECO:0007669"/>
    <property type="project" value="TreeGrafter"/>
</dbReference>
<dbReference type="InterPro" id="IPR007653">
    <property type="entry name" value="SPC3"/>
</dbReference>
<sequence>MHSVYSRANALFAFMLWVLSAVTFACFLTTVFLTPKVDIKVEVSNPRVRSVVDYSSATEHSDLGLLDFSVNVDLTQTFNWNVKQVFLYLVAEYSTQENPVNQVVLWDKIVHRASRVIIDERRIQPKYYFLDDGNHLLNHQNVTLVLRYNVVPNSGYLRLAQAKDQFILKFPSTYTTSKLMLFPQASAIKSNMERNRTIGAVVVGISSLVVAIQVAFISGYTSTDFEVHRNWMAIVHNLPLAKWYYEKTSEWTLDYPPFFAYFEKLLAIGATRFLSRDALKLTKEPIMNDSILRFQRFSVIISHLLFIYSCYRLCFSNTPRWIKLPNGLRKRAQMALFVLLVTNIGFFIVDSIHFQYNGLLTSLLVFSMTLIDQGAFVKGACMFCVLLNFKHIYLYYAPAFVAYYLIGYFEVTVKFDVTMVLRKGVTLLAMMLIPFVLSFAPFLWLDGFDTIKQIFVRLFPVQRGLTHAYWAPNFWALYNIADIGIYRVLSFIGFKFSPPMYTSGLVQEYSHSVLPTIGTKESLFCTLIALLPLMALMRKRKVADFTIYLTLSAFAFFLFGYHVHEKAIILLTIPLSIAAFTNPVHLTSWVVLNTISITSLFPLLFTLFEIPTKYSIGLAYFFGSLLCIRYVFMIKVRHFLSRGLRCYIAVLFLVELYNTIFHKIIFGERLTFLPLMLISVCNALGIFYAYLRILWIELADTYGLRISKWSLERLEKGALRTPPQPILSLKDVQIVAGADISTCKGFPDLAVVTLSLFKYPEFAEITNFDCVRIISSPYISDYLGLREVEPLSDLINEMVSKSPTMRPDVIFIDGNGSFHPRGCGLACLVASKTRIPTVGIAKNFNISCLIADGVNKDGINEAQKIIDEIINLPGASDGFYEFDIGRPKTLRIVRAGGSKQPVFVSSGGGISLADATQLVLESSLNRISIPIRTADLRSREIVRRVFEDN</sequence>
<comment type="similarity">
    <text evidence="5">Belongs to the SPCS3 family.</text>
</comment>
<dbReference type="WBParaSite" id="MBELARI_LOCUS19876">
    <property type="protein sequence ID" value="MBELARI_LOCUS19876"/>
    <property type="gene ID" value="MBELARI_LOCUS19876"/>
</dbReference>
<feature type="transmembrane region" description="Helical" evidence="15">
    <location>
        <begin position="589"/>
        <end position="608"/>
    </location>
</feature>
<organism evidence="16 17">
    <name type="scientific">Mesorhabditis belari</name>
    <dbReference type="NCBI Taxonomy" id="2138241"/>
    <lineage>
        <taxon>Eukaryota</taxon>
        <taxon>Metazoa</taxon>
        <taxon>Ecdysozoa</taxon>
        <taxon>Nematoda</taxon>
        <taxon>Chromadorea</taxon>
        <taxon>Rhabditida</taxon>
        <taxon>Rhabditina</taxon>
        <taxon>Rhabditomorpha</taxon>
        <taxon>Rhabditoidea</taxon>
        <taxon>Rhabditidae</taxon>
        <taxon>Mesorhabditinae</taxon>
        <taxon>Mesorhabditis</taxon>
    </lineage>
</organism>
<dbReference type="AlphaFoldDB" id="A0AAF3F043"/>
<dbReference type="PANTHER" id="PTHR12413:SF2">
    <property type="entry name" value="DOLICHYL PYROPHOSPHATE GLC1MAN9GLCNAC2 ALPHA-1,3-GLUCOSYLTRANSFERASE-RELATED"/>
    <property type="match status" value="1"/>
</dbReference>
<feature type="transmembrane region" description="Helical" evidence="15">
    <location>
        <begin position="297"/>
        <end position="315"/>
    </location>
</feature>
<keyword evidence="9 15" id="KW-0812">Transmembrane</keyword>
<feature type="transmembrane region" description="Helical" evidence="15">
    <location>
        <begin position="12"/>
        <end position="33"/>
    </location>
</feature>
<dbReference type="Proteomes" id="UP000887575">
    <property type="component" value="Unassembled WGS sequence"/>
</dbReference>
<feature type="transmembrane region" description="Helical" evidence="15">
    <location>
        <begin position="644"/>
        <end position="666"/>
    </location>
</feature>
<evidence type="ECO:0000256" key="11">
    <source>
        <dbReference type="ARBA" id="ARBA00022968"/>
    </source>
</evidence>
<dbReference type="EC" id="2.4.1.265" evidence="6"/>
<keyword evidence="7" id="KW-0328">Glycosyltransferase</keyword>
<feature type="transmembrane region" description="Helical" evidence="15">
    <location>
        <begin position="198"/>
        <end position="220"/>
    </location>
</feature>
<dbReference type="InterPro" id="IPR007581">
    <property type="entry name" value="Endonuclease-V"/>
</dbReference>
<dbReference type="Gene3D" id="3.30.2170.10">
    <property type="entry name" value="archaeoglobus fulgidus dsm 4304 superfamily"/>
    <property type="match status" value="1"/>
</dbReference>
<feature type="transmembrane region" description="Helical" evidence="15">
    <location>
        <begin position="336"/>
        <end position="356"/>
    </location>
</feature>
<evidence type="ECO:0000256" key="10">
    <source>
        <dbReference type="ARBA" id="ARBA00022824"/>
    </source>
</evidence>
<keyword evidence="13 15" id="KW-0472">Membrane</keyword>
<accession>A0AAF3F043</accession>
<feature type="transmembrane region" description="Helical" evidence="15">
    <location>
        <begin position="362"/>
        <end position="386"/>
    </location>
</feature>
<evidence type="ECO:0000256" key="5">
    <source>
        <dbReference type="ARBA" id="ARBA00009289"/>
    </source>
</evidence>
<dbReference type="GO" id="GO:0042283">
    <property type="term" value="F:dolichyl pyrophosphate Glc1Man9GlcNAc2 alpha-1,3-glucosyltransferase activity"/>
    <property type="evidence" value="ECO:0007669"/>
    <property type="project" value="UniProtKB-EC"/>
</dbReference>
<evidence type="ECO:0000256" key="2">
    <source>
        <dbReference type="ARBA" id="ARBA00004648"/>
    </source>
</evidence>
<dbReference type="GO" id="GO:0004519">
    <property type="term" value="F:endonuclease activity"/>
    <property type="evidence" value="ECO:0007669"/>
    <property type="project" value="InterPro"/>
</dbReference>
<proteinExistence type="inferred from homology"/>
<name>A0AAF3F043_9BILA</name>
<evidence type="ECO:0000256" key="13">
    <source>
        <dbReference type="ARBA" id="ARBA00023136"/>
    </source>
</evidence>
<evidence type="ECO:0000256" key="6">
    <source>
        <dbReference type="ARBA" id="ARBA00011938"/>
    </source>
</evidence>
<dbReference type="PROSITE" id="PS51257">
    <property type="entry name" value="PROKAR_LIPOPROTEIN"/>
    <property type="match status" value="1"/>
</dbReference>
<evidence type="ECO:0000256" key="14">
    <source>
        <dbReference type="ARBA" id="ARBA00030499"/>
    </source>
</evidence>
<evidence type="ECO:0000256" key="1">
    <source>
        <dbReference type="ARBA" id="ARBA00004477"/>
    </source>
</evidence>